<dbReference type="AlphaFoldDB" id="A0A2P2LSW0"/>
<organism evidence="2">
    <name type="scientific">Rhizophora mucronata</name>
    <name type="common">Asiatic mangrove</name>
    <dbReference type="NCBI Taxonomy" id="61149"/>
    <lineage>
        <taxon>Eukaryota</taxon>
        <taxon>Viridiplantae</taxon>
        <taxon>Streptophyta</taxon>
        <taxon>Embryophyta</taxon>
        <taxon>Tracheophyta</taxon>
        <taxon>Spermatophyta</taxon>
        <taxon>Magnoliopsida</taxon>
        <taxon>eudicotyledons</taxon>
        <taxon>Gunneridae</taxon>
        <taxon>Pentapetalae</taxon>
        <taxon>rosids</taxon>
        <taxon>fabids</taxon>
        <taxon>Malpighiales</taxon>
        <taxon>Rhizophoraceae</taxon>
        <taxon>Rhizophora</taxon>
    </lineage>
</organism>
<evidence type="ECO:0000313" key="2">
    <source>
        <dbReference type="EMBL" id="MBX21056.1"/>
    </source>
</evidence>
<protein>
    <recommendedName>
        <fullName evidence="1">Dihydrodipicolinate reductase C-terminal domain-containing protein</fullName>
    </recommendedName>
</protein>
<dbReference type="GO" id="GO:0008839">
    <property type="term" value="F:4-hydroxy-tetrahydrodipicolinate reductase"/>
    <property type="evidence" value="ECO:0007669"/>
    <property type="project" value="InterPro"/>
</dbReference>
<accession>A0A2P2LSW0</accession>
<dbReference type="EMBL" id="GGEC01040571">
    <property type="protein sequence ID" value="MBX21055.1"/>
    <property type="molecule type" value="Transcribed_RNA"/>
</dbReference>
<dbReference type="SUPFAM" id="SSF55347">
    <property type="entry name" value="Glyceraldehyde-3-phosphate dehydrogenase-like, C-terminal domain"/>
    <property type="match status" value="1"/>
</dbReference>
<dbReference type="InterPro" id="IPR023940">
    <property type="entry name" value="DHDPR_bac"/>
</dbReference>
<dbReference type="PANTHER" id="PTHR20836:SF6">
    <property type="entry name" value="DIHYDRODIPICOLINATE REDUCTASE-LIKE PROTEIN CRR1, CHLOROPLASTIC"/>
    <property type="match status" value="1"/>
</dbReference>
<dbReference type="PANTHER" id="PTHR20836">
    <property type="entry name" value="DIHYDRODIPICOLINATE REDUCTASE"/>
    <property type="match status" value="1"/>
</dbReference>
<reference evidence="2" key="1">
    <citation type="submission" date="2018-02" db="EMBL/GenBank/DDBJ databases">
        <title>Rhizophora mucronata_Transcriptome.</title>
        <authorList>
            <person name="Meera S.P."/>
            <person name="Sreeshan A."/>
            <person name="Augustine A."/>
        </authorList>
    </citation>
    <scope>NUCLEOTIDE SEQUENCE</scope>
    <source>
        <tissue evidence="2">Leaf</tissue>
    </source>
</reference>
<dbReference type="InterPro" id="IPR022663">
    <property type="entry name" value="DapB_C"/>
</dbReference>
<proteinExistence type="predicted"/>
<dbReference type="Gene3D" id="3.30.360.10">
    <property type="entry name" value="Dihydrodipicolinate Reductase, domain 2"/>
    <property type="match status" value="1"/>
</dbReference>
<dbReference type="EMBL" id="GGEC01040572">
    <property type="protein sequence ID" value="MBX21056.1"/>
    <property type="molecule type" value="Transcribed_RNA"/>
</dbReference>
<name>A0A2P2LSW0_RHIMU</name>
<dbReference type="GO" id="GO:0009089">
    <property type="term" value="P:lysine biosynthetic process via diaminopimelate"/>
    <property type="evidence" value="ECO:0007669"/>
    <property type="project" value="InterPro"/>
</dbReference>
<feature type="domain" description="Dihydrodipicolinate reductase C-terminal" evidence="1">
    <location>
        <begin position="82"/>
        <end position="186"/>
    </location>
</feature>
<evidence type="ECO:0000259" key="1">
    <source>
        <dbReference type="Pfam" id="PF05173"/>
    </source>
</evidence>
<dbReference type="Gene3D" id="3.40.50.720">
    <property type="entry name" value="NAD(P)-binding Rossmann-like Domain"/>
    <property type="match status" value="1"/>
</dbReference>
<dbReference type="Pfam" id="PF05173">
    <property type="entry name" value="DapB_C"/>
    <property type="match status" value="1"/>
</dbReference>
<dbReference type="GO" id="GO:0009570">
    <property type="term" value="C:chloroplast stroma"/>
    <property type="evidence" value="ECO:0007669"/>
    <property type="project" value="TreeGrafter"/>
</dbReference>
<sequence>MGSDKQLDLELLSKVTYSNWYLPQQARPIPHADVYTHNCSYTMMHTNDDVMHLYSHACNKSSRETKPYMWSTGYNRIVYCVQDLPSTDAAQIARNLSNLGQIYNKEDMSTDVLARGQVLGEDGVRVHSLVLPGLPASTTVYFSGKGEIYSIKHEIIDVQSLMPGLLLGIRKVIRLKNLVYGLEKFL</sequence>